<reference evidence="3" key="1">
    <citation type="journal article" date="2019" name="Int. J. Syst. Evol. Microbiol.">
        <title>The Global Catalogue of Microorganisms (GCM) 10K type strain sequencing project: providing services to taxonomists for standard genome sequencing and annotation.</title>
        <authorList>
            <consortium name="The Broad Institute Genomics Platform"/>
            <consortium name="The Broad Institute Genome Sequencing Center for Infectious Disease"/>
            <person name="Wu L."/>
            <person name="Ma J."/>
        </authorList>
    </citation>
    <scope>NUCLEOTIDE SEQUENCE [LARGE SCALE GENOMIC DNA]</scope>
    <source>
        <strain evidence="3">JCM 17214</strain>
    </source>
</reference>
<accession>A0ABP7N9J8</accession>
<organism evidence="2 3">
    <name type="scientific">Hymenobacter algoricola</name>
    <dbReference type="NCBI Taxonomy" id="486267"/>
    <lineage>
        <taxon>Bacteria</taxon>
        <taxon>Pseudomonadati</taxon>
        <taxon>Bacteroidota</taxon>
        <taxon>Cytophagia</taxon>
        <taxon>Cytophagales</taxon>
        <taxon>Hymenobacteraceae</taxon>
        <taxon>Hymenobacter</taxon>
    </lineage>
</organism>
<dbReference type="SUPFAM" id="SSF48452">
    <property type="entry name" value="TPR-like"/>
    <property type="match status" value="1"/>
</dbReference>
<name>A0ABP7N9J8_9BACT</name>
<gene>
    <name evidence="2" type="ORF">GCM10022406_23940</name>
</gene>
<keyword evidence="1" id="KW-0732">Signal</keyword>
<dbReference type="EMBL" id="BAABDH010000039">
    <property type="protein sequence ID" value="GAA3938940.1"/>
    <property type="molecule type" value="Genomic_DNA"/>
</dbReference>
<proteinExistence type="predicted"/>
<evidence type="ECO:0000313" key="2">
    <source>
        <dbReference type="EMBL" id="GAA3938940.1"/>
    </source>
</evidence>
<protein>
    <recommendedName>
        <fullName evidence="4">Tetratricopeptide repeat protein</fullName>
    </recommendedName>
</protein>
<feature type="chain" id="PRO_5046970294" description="Tetratricopeptide repeat protein" evidence="1">
    <location>
        <begin position="21"/>
        <end position="152"/>
    </location>
</feature>
<feature type="signal peptide" evidence="1">
    <location>
        <begin position="1"/>
        <end position="20"/>
    </location>
</feature>
<evidence type="ECO:0008006" key="4">
    <source>
        <dbReference type="Google" id="ProtNLM"/>
    </source>
</evidence>
<dbReference type="NCBIfam" id="NF047558">
    <property type="entry name" value="TPR_END_plus"/>
    <property type="match status" value="1"/>
</dbReference>
<evidence type="ECO:0000256" key="1">
    <source>
        <dbReference type="SAM" id="SignalP"/>
    </source>
</evidence>
<evidence type="ECO:0000313" key="3">
    <source>
        <dbReference type="Proteomes" id="UP001499909"/>
    </source>
</evidence>
<comment type="caution">
    <text evidence="2">The sequence shown here is derived from an EMBL/GenBank/DDBJ whole genome shotgun (WGS) entry which is preliminary data.</text>
</comment>
<sequence>MQKNASILAALLLTGHLLVAQGKAVNLNQRAADAYSAKNYRQSGEFYDQAFRQPQAQLSSAELYNAACSWARAGEATKAFQYLDRATTAGWENVGHVKQDTDLTTLHADKRWQPMLMKLEAAVGQDGGRLQQAPQAAARLHLRLRPGRAREV</sequence>
<keyword evidence="3" id="KW-1185">Reference proteome</keyword>
<dbReference type="Proteomes" id="UP001499909">
    <property type="component" value="Unassembled WGS sequence"/>
</dbReference>
<dbReference type="RefSeq" id="WP_345113974.1">
    <property type="nucleotide sequence ID" value="NZ_BAABDH010000039.1"/>
</dbReference>
<dbReference type="InterPro" id="IPR011990">
    <property type="entry name" value="TPR-like_helical_dom_sf"/>
</dbReference>